<dbReference type="AlphaFoldDB" id="A0A2R3Z2B2"/>
<accession>A0A2R3Z2B2</accession>
<keyword evidence="2" id="KW-1185">Reference proteome</keyword>
<evidence type="ECO:0000313" key="2">
    <source>
        <dbReference type="Proteomes" id="UP000241507"/>
    </source>
</evidence>
<protein>
    <submittedName>
        <fullName evidence="1">Uncharacterized protein</fullName>
    </submittedName>
</protein>
<gene>
    <name evidence="1" type="ORF">C7S20_03590</name>
</gene>
<sequence length="432" mass="47604">MKALTFDFLTITILFSSLIWSGESISKKEKADNYFGTSKSINDSYFIDVKALDYAFGMPEEIKSGWVTFRMENLGTEEHAALIMPATDSLDFGAAKDLVKEAIKLGTDRDWHFSSLSHGRSPEFEVLSPVSPSHTGQTTVHLDPGVYFMWCPLETSKGVIHDQKGMVTAFRVINGPVQTQKPEADTEITLSAWAISTDGPVGAGHHTFSVRSVGDPYPYLQLARLKKTQTIEDVAAWLASRHHGGSSPFEFVGGTGGTSESCFFSVMLKPGRYALVSPFSGVAGSRAEIIIPQKGMAPAISPEPVNPPVELSFPGTDSIIPLPSGRTLVTLENRSDSVSLDFVKLRKGFTEKEFYTFWKPAGLGDRIREASFDSIPQFGLAYDLPEAGERKEFSIDLPKGTYFLVPFIREHYSGKRSLNDSEMDMIQKIMVQ</sequence>
<dbReference type="OrthoDB" id="1437689at2"/>
<name>A0A2R3Z2B2_9FLAO</name>
<dbReference type="Proteomes" id="UP000241507">
    <property type="component" value="Chromosome"/>
</dbReference>
<proteinExistence type="predicted"/>
<reference evidence="2" key="1">
    <citation type="submission" date="2018-03" db="EMBL/GenBank/DDBJ databases">
        <title>Gramella fulva sp. nov., isolated from a dry surface of tidal flat.</title>
        <authorList>
            <person name="Hwang S.H."/>
            <person name="Hwang W.M."/>
            <person name="Kang K."/>
            <person name="Ahn T.-Y."/>
        </authorList>
    </citation>
    <scope>NUCLEOTIDE SEQUENCE [LARGE SCALE GENOMIC DNA]</scope>
    <source>
        <strain evidence="2">SH35</strain>
    </source>
</reference>
<dbReference type="KEGG" id="grs:C7S20_03590"/>
<dbReference type="RefSeq" id="WP_107011191.1">
    <property type="nucleotide sequence ID" value="NZ_CP028136.1"/>
</dbReference>
<evidence type="ECO:0000313" key="1">
    <source>
        <dbReference type="EMBL" id="AVR44413.1"/>
    </source>
</evidence>
<dbReference type="EMBL" id="CP028136">
    <property type="protein sequence ID" value="AVR44413.1"/>
    <property type="molecule type" value="Genomic_DNA"/>
</dbReference>
<organism evidence="1 2">
    <name type="scientific">Christiangramia fulva</name>
    <dbReference type="NCBI Taxonomy" id="2126553"/>
    <lineage>
        <taxon>Bacteria</taxon>
        <taxon>Pseudomonadati</taxon>
        <taxon>Bacteroidota</taxon>
        <taxon>Flavobacteriia</taxon>
        <taxon>Flavobacteriales</taxon>
        <taxon>Flavobacteriaceae</taxon>
        <taxon>Christiangramia</taxon>
    </lineage>
</organism>